<keyword evidence="1" id="KW-0805">Transcription regulation</keyword>
<keyword evidence="6" id="KW-1185">Reference proteome</keyword>
<name>A0ABQ4FS89_9ACTN</name>
<keyword evidence="3" id="KW-0804">Transcription</keyword>
<reference evidence="5 6" key="1">
    <citation type="submission" date="2021-01" db="EMBL/GenBank/DDBJ databases">
        <title>Whole genome shotgun sequence of Microbispora corallina NBRC 16416.</title>
        <authorList>
            <person name="Komaki H."/>
            <person name="Tamura T."/>
        </authorList>
    </citation>
    <scope>NUCLEOTIDE SEQUENCE [LARGE SCALE GENOMIC DNA]</scope>
    <source>
        <strain evidence="5 6">NBRC 16416</strain>
    </source>
</reference>
<accession>A0ABQ4FS89</accession>
<sequence>MLSKTEGMANKEIRQVTDSRVLAALSHPLRRRLMDILKVDGPSTASVLAERTGQAVANVSHHLRVLGACDLIEEAPELARDRRERWWRLVSPGLRWSTRDFADDPAALAVAAAAESLNLDYHMNTVRAWYAAPETDRDAWEGGPFSTDKWLRLTPGELAELAQEVIALLDRWATREAPDDGQRREPVFVFAHGVPAQP</sequence>
<dbReference type="SMART" id="SM00418">
    <property type="entry name" value="HTH_ARSR"/>
    <property type="match status" value="1"/>
</dbReference>
<dbReference type="Pfam" id="PF12840">
    <property type="entry name" value="HTH_20"/>
    <property type="match status" value="1"/>
</dbReference>
<dbReference type="CDD" id="cd00090">
    <property type="entry name" value="HTH_ARSR"/>
    <property type="match status" value="1"/>
</dbReference>
<evidence type="ECO:0000259" key="4">
    <source>
        <dbReference type="SMART" id="SM00418"/>
    </source>
</evidence>
<organism evidence="5 6">
    <name type="scientific">Microbispora corallina</name>
    <dbReference type="NCBI Taxonomy" id="83302"/>
    <lineage>
        <taxon>Bacteria</taxon>
        <taxon>Bacillati</taxon>
        <taxon>Actinomycetota</taxon>
        <taxon>Actinomycetes</taxon>
        <taxon>Streptosporangiales</taxon>
        <taxon>Streptosporangiaceae</taxon>
        <taxon>Microbispora</taxon>
    </lineage>
</organism>
<dbReference type="InterPro" id="IPR011991">
    <property type="entry name" value="ArsR-like_HTH"/>
</dbReference>
<evidence type="ECO:0000256" key="2">
    <source>
        <dbReference type="ARBA" id="ARBA00023125"/>
    </source>
</evidence>
<dbReference type="SUPFAM" id="SSF46785">
    <property type="entry name" value="Winged helix' DNA-binding domain"/>
    <property type="match status" value="1"/>
</dbReference>
<dbReference type="Gene3D" id="1.10.10.10">
    <property type="entry name" value="Winged helix-like DNA-binding domain superfamily/Winged helix DNA-binding domain"/>
    <property type="match status" value="1"/>
</dbReference>
<comment type="caution">
    <text evidence="5">The sequence shown here is derived from an EMBL/GenBank/DDBJ whole genome shotgun (WGS) entry which is preliminary data.</text>
</comment>
<evidence type="ECO:0000313" key="6">
    <source>
        <dbReference type="Proteomes" id="UP000603904"/>
    </source>
</evidence>
<gene>
    <name evidence="5" type="ORF">Mco01_06750</name>
</gene>
<evidence type="ECO:0000256" key="3">
    <source>
        <dbReference type="ARBA" id="ARBA00023163"/>
    </source>
</evidence>
<dbReference type="InterPro" id="IPR001845">
    <property type="entry name" value="HTH_ArsR_DNA-bd_dom"/>
</dbReference>
<proteinExistence type="predicted"/>
<protein>
    <submittedName>
        <fullName evidence="5">Transcriptional regulator</fullName>
    </submittedName>
</protein>
<dbReference type="EMBL" id="BOOC01000002">
    <property type="protein sequence ID" value="GIH37675.1"/>
    <property type="molecule type" value="Genomic_DNA"/>
</dbReference>
<dbReference type="PANTHER" id="PTHR33154:SF15">
    <property type="entry name" value="REGULATORY PROTEIN ARSR"/>
    <property type="match status" value="1"/>
</dbReference>
<evidence type="ECO:0000313" key="5">
    <source>
        <dbReference type="EMBL" id="GIH37675.1"/>
    </source>
</evidence>
<dbReference type="InterPro" id="IPR036388">
    <property type="entry name" value="WH-like_DNA-bd_sf"/>
</dbReference>
<dbReference type="Proteomes" id="UP000603904">
    <property type="component" value="Unassembled WGS sequence"/>
</dbReference>
<keyword evidence="2" id="KW-0238">DNA-binding</keyword>
<dbReference type="InterPro" id="IPR051081">
    <property type="entry name" value="HTH_MetalResp_TranReg"/>
</dbReference>
<evidence type="ECO:0000256" key="1">
    <source>
        <dbReference type="ARBA" id="ARBA00023015"/>
    </source>
</evidence>
<dbReference type="PANTHER" id="PTHR33154">
    <property type="entry name" value="TRANSCRIPTIONAL REGULATOR, ARSR FAMILY"/>
    <property type="match status" value="1"/>
</dbReference>
<dbReference type="InterPro" id="IPR036390">
    <property type="entry name" value="WH_DNA-bd_sf"/>
</dbReference>
<feature type="domain" description="HTH arsR-type" evidence="4">
    <location>
        <begin position="20"/>
        <end position="115"/>
    </location>
</feature>